<keyword evidence="7" id="KW-0325">Glycoprotein</keyword>
<dbReference type="HOGENOM" id="CLU_002865_6_0_1"/>
<name>A0A067PPK5_9AGAM</name>
<evidence type="ECO:0000256" key="3">
    <source>
        <dbReference type="ARBA" id="ARBA00022630"/>
    </source>
</evidence>
<evidence type="ECO:0000256" key="10">
    <source>
        <dbReference type="RuleBase" id="RU003968"/>
    </source>
</evidence>
<dbReference type="SUPFAM" id="SSF54373">
    <property type="entry name" value="FAD-linked reductases, C-terminal domain"/>
    <property type="match status" value="1"/>
</dbReference>
<dbReference type="InterPro" id="IPR007867">
    <property type="entry name" value="GMC_OxRtase_C"/>
</dbReference>
<evidence type="ECO:0000256" key="6">
    <source>
        <dbReference type="ARBA" id="ARBA00023002"/>
    </source>
</evidence>
<dbReference type="PIRSF" id="PIRSF000137">
    <property type="entry name" value="Alcohol_oxidase"/>
    <property type="match status" value="1"/>
</dbReference>
<comment type="cofactor">
    <cofactor evidence="1 9">
        <name>FAD</name>
        <dbReference type="ChEBI" id="CHEBI:57692"/>
    </cofactor>
</comment>
<reference evidence="14" key="1">
    <citation type="journal article" date="2014" name="Proc. Natl. Acad. Sci. U.S.A.">
        <title>Extensive sampling of basidiomycete genomes demonstrates inadequacy of the white-rot/brown-rot paradigm for wood decay fungi.</title>
        <authorList>
            <person name="Riley R."/>
            <person name="Salamov A.A."/>
            <person name="Brown D.W."/>
            <person name="Nagy L.G."/>
            <person name="Floudas D."/>
            <person name="Held B.W."/>
            <person name="Levasseur A."/>
            <person name="Lombard V."/>
            <person name="Morin E."/>
            <person name="Otillar R."/>
            <person name="Lindquist E.A."/>
            <person name="Sun H."/>
            <person name="LaButti K.M."/>
            <person name="Schmutz J."/>
            <person name="Jabbour D."/>
            <person name="Luo H."/>
            <person name="Baker S.E."/>
            <person name="Pisabarro A.G."/>
            <person name="Walton J.D."/>
            <person name="Blanchette R.A."/>
            <person name="Henrissat B."/>
            <person name="Martin F."/>
            <person name="Cullen D."/>
            <person name="Hibbett D.S."/>
            <person name="Grigoriev I.V."/>
        </authorList>
    </citation>
    <scope>NUCLEOTIDE SEQUENCE [LARGE SCALE GENOMIC DNA]</scope>
    <source>
        <strain evidence="14">MUCL 33604</strain>
    </source>
</reference>
<dbReference type="EMBL" id="KL197724">
    <property type="protein sequence ID" value="KDQ55740.1"/>
    <property type="molecule type" value="Genomic_DNA"/>
</dbReference>
<evidence type="ECO:0000256" key="1">
    <source>
        <dbReference type="ARBA" id="ARBA00001974"/>
    </source>
</evidence>
<dbReference type="GO" id="GO:0050660">
    <property type="term" value="F:flavin adenine dinucleotide binding"/>
    <property type="evidence" value="ECO:0007669"/>
    <property type="project" value="InterPro"/>
</dbReference>
<dbReference type="Pfam" id="PF00732">
    <property type="entry name" value="GMC_oxred_N"/>
    <property type="match status" value="1"/>
</dbReference>
<dbReference type="InterPro" id="IPR036188">
    <property type="entry name" value="FAD/NAD-bd_sf"/>
</dbReference>
<evidence type="ECO:0000313" key="14">
    <source>
        <dbReference type="Proteomes" id="UP000027265"/>
    </source>
</evidence>
<evidence type="ECO:0000259" key="11">
    <source>
        <dbReference type="PROSITE" id="PS00623"/>
    </source>
</evidence>
<dbReference type="Proteomes" id="UP000027265">
    <property type="component" value="Unassembled WGS sequence"/>
</dbReference>
<dbReference type="InParanoid" id="A0A067PPK5"/>
<keyword evidence="6" id="KW-0560">Oxidoreductase</keyword>
<dbReference type="SUPFAM" id="SSF51905">
    <property type="entry name" value="FAD/NAD(P)-binding domain"/>
    <property type="match status" value="1"/>
</dbReference>
<keyword evidence="14" id="KW-1185">Reference proteome</keyword>
<dbReference type="InterPro" id="IPR000172">
    <property type="entry name" value="GMC_OxRdtase_N"/>
</dbReference>
<feature type="domain" description="Glucose-methanol-choline oxidoreductase N-terminal" evidence="12">
    <location>
        <begin position="282"/>
        <end position="296"/>
    </location>
</feature>
<evidence type="ECO:0000256" key="8">
    <source>
        <dbReference type="PIRSR" id="PIRSR000137-1"/>
    </source>
</evidence>
<protein>
    <submittedName>
        <fullName evidence="13">GMC oxidoreductase</fullName>
    </submittedName>
</protein>
<comment type="similarity">
    <text evidence="2 10">Belongs to the GMC oxidoreductase family.</text>
</comment>
<dbReference type="InterPro" id="IPR012132">
    <property type="entry name" value="GMC_OxRdtase"/>
</dbReference>
<dbReference type="PANTHER" id="PTHR11552">
    <property type="entry name" value="GLUCOSE-METHANOL-CHOLINE GMC OXIDOREDUCTASE"/>
    <property type="match status" value="1"/>
</dbReference>
<dbReference type="PROSITE" id="PS00623">
    <property type="entry name" value="GMC_OXRED_1"/>
    <property type="match status" value="1"/>
</dbReference>
<evidence type="ECO:0000256" key="4">
    <source>
        <dbReference type="ARBA" id="ARBA00022729"/>
    </source>
</evidence>
<dbReference type="PROSITE" id="PS00624">
    <property type="entry name" value="GMC_OXRED_2"/>
    <property type="match status" value="1"/>
</dbReference>
<dbReference type="OrthoDB" id="269227at2759"/>
<dbReference type="STRING" id="933084.A0A067PPK5"/>
<evidence type="ECO:0000256" key="2">
    <source>
        <dbReference type="ARBA" id="ARBA00010790"/>
    </source>
</evidence>
<feature type="binding site" evidence="9">
    <location>
        <position position="98"/>
    </location>
    <ligand>
        <name>FAD</name>
        <dbReference type="ChEBI" id="CHEBI:57692"/>
    </ligand>
</feature>
<dbReference type="Gene3D" id="3.30.560.10">
    <property type="entry name" value="Glucose Oxidase, domain 3"/>
    <property type="match status" value="1"/>
</dbReference>
<feature type="active site" description="Proton acceptor" evidence="8">
    <location>
        <position position="580"/>
    </location>
</feature>
<keyword evidence="5 9" id="KW-0274">FAD</keyword>
<keyword evidence="4" id="KW-0732">Signal</keyword>
<evidence type="ECO:0000313" key="13">
    <source>
        <dbReference type="EMBL" id="KDQ55740.1"/>
    </source>
</evidence>
<organism evidence="13 14">
    <name type="scientific">Jaapia argillacea MUCL 33604</name>
    <dbReference type="NCBI Taxonomy" id="933084"/>
    <lineage>
        <taxon>Eukaryota</taxon>
        <taxon>Fungi</taxon>
        <taxon>Dikarya</taxon>
        <taxon>Basidiomycota</taxon>
        <taxon>Agaricomycotina</taxon>
        <taxon>Agaricomycetes</taxon>
        <taxon>Agaricomycetidae</taxon>
        <taxon>Jaapiales</taxon>
        <taxon>Jaapiaceae</taxon>
        <taxon>Jaapia</taxon>
    </lineage>
</organism>
<feature type="active site" description="Proton donor" evidence="8">
    <location>
        <position position="534"/>
    </location>
</feature>
<evidence type="ECO:0000256" key="5">
    <source>
        <dbReference type="ARBA" id="ARBA00022827"/>
    </source>
</evidence>
<sequence>MPLVSLADIQSRTFDFVIAGGGTAGLCLAARLTEDPSVSVLVLEAGNANLNDPNILRMASYASHFGQPEYDWNFRTVPQEFCDGTQFGWNRGKGLGGTSGINFMAWIKPPADDIDDIEKLGNPGWNWERYQRFVHKTEAFTFPTPEVQKKNNISLEGWTYGTEGPLLTAFPAKIISPELDFQQTLVNLGIPVAPAPLDGNPTGVYMCPSTINPLTHTRTYSTTAFYIPNAERPNLSVLVGAYVRKLITESVDGELQATGVEFECDSQICVAKVSKEAIISAGALKSPQILELSGIGDRAVLEKLGIDVKVDLPVGKNVQEHMFVGLSFELRDDVPFDTLDVLSDPKVAATHIELHAAGEGLFTLGLVGFAFMPLSMLSDKADEINNAAKQKMLANASKYPPGLKEQYDVQLDRLERGAPGCEIISFPAAISKPNLTVPGKKYITIIAAMNHCFSRGTIHSTSTDPKADPAMDPHYFEEEIDLHTFVEIIKYIRKIPVTEPFKDIVAGELNPGIEVQTDEQIAAWLKKSMDTTFHTAGSCSMLPRDKGGVVMFNEMLLQVYGTMNIRVVDLSIVPLHFAAHSQATVYSIAEQGKDVSSISCQVTDG</sequence>
<dbReference type="Pfam" id="PF05199">
    <property type="entry name" value="GMC_oxred_C"/>
    <property type="match status" value="1"/>
</dbReference>
<dbReference type="AlphaFoldDB" id="A0A067PPK5"/>
<accession>A0A067PPK5</accession>
<evidence type="ECO:0000259" key="12">
    <source>
        <dbReference type="PROSITE" id="PS00624"/>
    </source>
</evidence>
<dbReference type="GO" id="GO:0016614">
    <property type="term" value="F:oxidoreductase activity, acting on CH-OH group of donors"/>
    <property type="evidence" value="ECO:0007669"/>
    <property type="project" value="InterPro"/>
</dbReference>
<evidence type="ECO:0000256" key="7">
    <source>
        <dbReference type="ARBA" id="ARBA00023180"/>
    </source>
</evidence>
<dbReference type="Gene3D" id="3.50.50.60">
    <property type="entry name" value="FAD/NAD(P)-binding domain"/>
    <property type="match status" value="1"/>
</dbReference>
<feature type="domain" description="Glucose-methanol-choline oxidoreductase N-terminal" evidence="11">
    <location>
        <begin position="92"/>
        <end position="115"/>
    </location>
</feature>
<proteinExistence type="inferred from homology"/>
<evidence type="ECO:0000256" key="9">
    <source>
        <dbReference type="PIRSR" id="PIRSR000137-2"/>
    </source>
</evidence>
<dbReference type="PANTHER" id="PTHR11552:SF201">
    <property type="entry name" value="GLUCOSE-METHANOL-CHOLINE OXIDOREDUCTASE N-TERMINAL DOMAIN-CONTAINING PROTEIN"/>
    <property type="match status" value="1"/>
</dbReference>
<gene>
    <name evidence="13" type="ORF">JAAARDRAFT_180548</name>
</gene>
<keyword evidence="3 10" id="KW-0285">Flavoprotein</keyword>
<feature type="binding site" evidence="9">
    <location>
        <position position="243"/>
    </location>
    <ligand>
        <name>FAD</name>
        <dbReference type="ChEBI" id="CHEBI:57692"/>
    </ligand>
</feature>